<keyword evidence="7" id="KW-1185">Reference proteome</keyword>
<accession>A0A7W9ZDV0</accession>
<evidence type="ECO:0000313" key="6">
    <source>
        <dbReference type="EMBL" id="MBB6209545.1"/>
    </source>
</evidence>
<evidence type="ECO:0000256" key="4">
    <source>
        <dbReference type="ARBA" id="ARBA00023163"/>
    </source>
</evidence>
<dbReference type="Pfam" id="PF00126">
    <property type="entry name" value="HTH_1"/>
    <property type="match status" value="1"/>
</dbReference>
<protein>
    <submittedName>
        <fullName evidence="6">DNA-binding transcriptional LysR family regulator</fullName>
    </submittedName>
</protein>
<dbReference type="Gene3D" id="1.10.10.10">
    <property type="entry name" value="Winged helix-like DNA-binding domain superfamily/Winged helix DNA-binding domain"/>
    <property type="match status" value="1"/>
</dbReference>
<keyword evidence="3 6" id="KW-0238">DNA-binding</keyword>
<evidence type="ECO:0000256" key="3">
    <source>
        <dbReference type="ARBA" id="ARBA00023125"/>
    </source>
</evidence>
<dbReference type="InterPro" id="IPR036388">
    <property type="entry name" value="WH-like_DNA-bd_sf"/>
</dbReference>
<gene>
    <name evidence="6" type="ORF">FHS48_000947</name>
</gene>
<dbReference type="GO" id="GO:0010628">
    <property type="term" value="P:positive regulation of gene expression"/>
    <property type="evidence" value="ECO:0007669"/>
    <property type="project" value="TreeGrafter"/>
</dbReference>
<dbReference type="InterPro" id="IPR000847">
    <property type="entry name" value="LysR_HTH_N"/>
</dbReference>
<dbReference type="RefSeq" id="WP_184261903.1">
    <property type="nucleotide sequence ID" value="NZ_JACIIX010000002.1"/>
</dbReference>
<dbReference type="SUPFAM" id="SSF53850">
    <property type="entry name" value="Periplasmic binding protein-like II"/>
    <property type="match status" value="1"/>
</dbReference>
<dbReference type="EMBL" id="JACIIX010000002">
    <property type="protein sequence ID" value="MBB6209545.1"/>
    <property type="molecule type" value="Genomic_DNA"/>
</dbReference>
<evidence type="ECO:0000259" key="5">
    <source>
        <dbReference type="PROSITE" id="PS50931"/>
    </source>
</evidence>
<reference evidence="6 7" key="1">
    <citation type="submission" date="2020-08" db="EMBL/GenBank/DDBJ databases">
        <title>Genomic Encyclopedia of Type Strains, Phase IV (KMG-IV): sequencing the most valuable type-strain genomes for metagenomic binning, comparative biology and taxonomic classification.</title>
        <authorList>
            <person name="Goeker M."/>
        </authorList>
    </citation>
    <scope>NUCLEOTIDE SEQUENCE [LARGE SCALE GENOMIC DNA]</scope>
    <source>
        <strain evidence="6 7">DSM 11590</strain>
    </source>
</reference>
<dbReference type="InterPro" id="IPR005119">
    <property type="entry name" value="LysR_subst-bd"/>
</dbReference>
<sequence length="307" mass="33402">MRFRQIEAFRAAMLTGSVTGAASLLQITQPSASRLLADLEDSLEFKLFHRTGGRLSPTQEGLQFYAAVDHAFVGLQKLEAAAERIRETRGETLTICALPVLAATLVPAAIRLFQASHPDVNVTIDILHPPSTQEVVQSGQADLALSQEMSNAPGVEQIALAEVAFVAALPAGHPLTAKEQIDLADFHDQDFISILPLGPLSWNRTDELFREHGIRPRRRIATTHSMVAYAMVAQGVGIGLFEPFAANTYAPHGVVLRPVSTEVRYRYSVLLPTRQRSPHLTAAFTDCLRQALREAPPALNSPDCLTG</sequence>
<dbReference type="PROSITE" id="PS50931">
    <property type="entry name" value="HTH_LYSR"/>
    <property type="match status" value="1"/>
</dbReference>
<name>A0A7W9ZDV0_NOVIT</name>
<comment type="caution">
    <text evidence="6">The sequence shown here is derived from an EMBL/GenBank/DDBJ whole genome shotgun (WGS) entry which is preliminary data.</text>
</comment>
<dbReference type="Proteomes" id="UP000544872">
    <property type="component" value="Unassembled WGS sequence"/>
</dbReference>
<dbReference type="GO" id="GO:0043565">
    <property type="term" value="F:sequence-specific DNA binding"/>
    <property type="evidence" value="ECO:0007669"/>
    <property type="project" value="TreeGrafter"/>
</dbReference>
<dbReference type="Gene3D" id="3.40.190.10">
    <property type="entry name" value="Periplasmic binding protein-like II"/>
    <property type="match status" value="2"/>
</dbReference>
<dbReference type="GO" id="GO:0003700">
    <property type="term" value="F:DNA-binding transcription factor activity"/>
    <property type="evidence" value="ECO:0007669"/>
    <property type="project" value="InterPro"/>
</dbReference>
<comment type="similarity">
    <text evidence="1">Belongs to the LysR transcriptional regulatory family.</text>
</comment>
<evidence type="ECO:0000313" key="7">
    <source>
        <dbReference type="Proteomes" id="UP000544872"/>
    </source>
</evidence>
<dbReference type="PANTHER" id="PTHR30427:SF1">
    <property type="entry name" value="TRANSCRIPTIONAL ACTIVATOR PROTEIN LYSR"/>
    <property type="match status" value="1"/>
</dbReference>
<dbReference type="InterPro" id="IPR036390">
    <property type="entry name" value="WH_DNA-bd_sf"/>
</dbReference>
<dbReference type="AlphaFoldDB" id="A0A7W9ZDV0"/>
<dbReference type="Pfam" id="PF03466">
    <property type="entry name" value="LysR_substrate"/>
    <property type="match status" value="1"/>
</dbReference>
<evidence type="ECO:0000256" key="2">
    <source>
        <dbReference type="ARBA" id="ARBA00023015"/>
    </source>
</evidence>
<feature type="domain" description="HTH lysR-type" evidence="5">
    <location>
        <begin position="1"/>
        <end position="58"/>
    </location>
</feature>
<dbReference type="SUPFAM" id="SSF46785">
    <property type="entry name" value="Winged helix' DNA-binding domain"/>
    <property type="match status" value="1"/>
</dbReference>
<keyword evidence="4" id="KW-0804">Transcription</keyword>
<keyword evidence="2" id="KW-0805">Transcription regulation</keyword>
<dbReference type="PANTHER" id="PTHR30427">
    <property type="entry name" value="TRANSCRIPTIONAL ACTIVATOR PROTEIN LYSR"/>
    <property type="match status" value="1"/>
</dbReference>
<proteinExistence type="inferred from homology"/>
<organism evidence="6 7">
    <name type="scientific">Novispirillum itersonii</name>
    <name type="common">Aquaspirillum itersonii</name>
    <dbReference type="NCBI Taxonomy" id="189"/>
    <lineage>
        <taxon>Bacteria</taxon>
        <taxon>Pseudomonadati</taxon>
        <taxon>Pseudomonadota</taxon>
        <taxon>Alphaproteobacteria</taxon>
        <taxon>Rhodospirillales</taxon>
        <taxon>Novispirillaceae</taxon>
        <taxon>Novispirillum</taxon>
    </lineage>
</organism>
<evidence type="ECO:0000256" key="1">
    <source>
        <dbReference type="ARBA" id="ARBA00009437"/>
    </source>
</evidence>